<dbReference type="EMBL" id="JARKIF010000004">
    <property type="protein sequence ID" value="KAJ7641661.1"/>
    <property type="molecule type" value="Genomic_DNA"/>
</dbReference>
<accession>A0AAD7C8K9</accession>
<comment type="caution">
    <text evidence="1">The sequence shown here is derived from an EMBL/GenBank/DDBJ whole genome shotgun (WGS) entry which is preliminary data.</text>
</comment>
<sequence length="500" mass="57237">MRNLHPSRFPTSVSTPVPVCSELPLDIFGFCSPFELVQLLLTSKFLRTFIRRNNRLWASSFSNISRGDCPPLPPPPVVEASGNYSVSSYVLWIFDGGFCSWCDTWTTAQPFHFLFRFRACSRKCRSGLLHGSSFLHDKRNMCASSPWAQWLPREAYTVEGIYRYSRKAIEEAEAEREQAAAVDGGSFWRHPSSITVRNSKELDSDCILRARDRPRLSQNAAELEIWQSAYFDEKAVVERANLAFMKRMCMAENKKVQGVLRCPAASSVFDAFNRDLELLTTTVWAQIRTLTLAQFKSMQEGVFPPSIAPRRTDMIKCEHCDYLALADIMHSHVRDVHNLVPDYQVSAETKIRRPAEILCPDCPFSRRSFNERSLRDHQRSVSAYVVIRRYFTQARYKPIAILLRWILDEGTRDTTIPCNSLATTVSEPMGDPYISNPRDPDSIYQLDLSPLCSQVHSANTTFTMLLPHVRPLRGDSPRDVDPTHPRILYTLKGARRQERI</sequence>
<evidence type="ECO:0000313" key="1">
    <source>
        <dbReference type="EMBL" id="KAJ7641661.1"/>
    </source>
</evidence>
<proteinExistence type="predicted"/>
<dbReference type="Proteomes" id="UP001221142">
    <property type="component" value="Unassembled WGS sequence"/>
</dbReference>
<keyword evidence="2" id="KW-1185">Reference proteome</keyword>
<evidence type="ECO:0008006" key="3">
    <source>
        <dbReference type="Google" id="ProtNLM"/>
    </source>
</evidence>
<organism evidence="1 2">
    <name type="scientific">Roridomyces roridus</name>
    <dbReference type="NCBI Taxonomy" id="1738132"/>
    <lineage>
        <taxon>Eukaryota</taxon>
        <taxon>Fungi</taxon>
        <taxon>Dikarya</taxon>
        <taxon>Basidiomycota</taxon>
        <taxon>Agaricomycotina</taxon>
        <taxon>Agaricomycetes</taxon>
        <taxon>Agaricomycetidae</taxon>
        <taxon>Agaricales</taxon>
        <taxon>Marasmiineae</taxon>
        <taxon>Mycenaceae</taxon>
        <taxon>Roridomyces</taxon>
    </lineage>
</organism>
<protein>
    <recommendedName>
        <fullName evidence="3">F-box domain-containing protein</fullName>
    </recommendedName>
</protein>
<gene>
    <name evidence="1" type="ORF">FB45DRAFT_1022395</name>
</gene>
<evidence type="ECO:0000313" key="2">
    <source>
        <dbReference type="Proteomes" id="UP001221142"/>
    </source>
</evidence>
<dbReference type="AlphaFoldDB" id="A0AAD7C8K9"/>
<reference evidence="1" key="1">
    <citation type="submission" date="2023-03" db="EMBL/GenBank/DDBJ databases">
        <title>Massive genome expansion in bonnet fungi (Mycena s.s.) driven by repeated elements and novel gene families across ecological guilds.</title>
        <authorList>
            <consortium name="Lawrence Berkeley National Laboratory"/>
            <person name="Harder C.B."/>
            <person name="Miyauchi S."/>
            <person name="Viragh M."/>
            <person name="Kuo A."/>
            <person name="Thoen E."/>
            <person name="Andreopoulos B."/>
            <person name="Lu D."/>
            <person name="Skrede I."/>
            <person name="Drula E."/>
            <person name="Henrissat B."/>
            <person name="Morin E."/>
            <person name="Kohler A."/>
            <person name="Barry K."/>
            <person name="LaButti K."/>
            <person name="Morin E."/>
            <person name="Salamov A."/>
            <person name="Lipzen A."/>
            <person name="Mereny Z."/>
            <person name="Hegedus B."/>
            <person name="Baldrian P."/>
            <person name="Stursova M."/>
            <person name="Weitz H."/>
            <person name="Taylor A."/>
            <person name="Grigoriev I.V."/>
            <person name="Nagy L.G."/>
            <person name="Martin F."/>
            <person name="Kauserud H."/>
        </authorList>
    </citation>
    <scope>NUCLEOTIDE SEQUENCE</scope>
    <source>
        <strain evidence="1">9284</strain>
    </source>
</reference>
<name>A0AAD7C8K9_9AGAR</name>